<proteinExistence type="predicted"/>
<sequence length="379" mass="41000">MGRAMLIICAGLFIALGIVSVSTSEQGKTMTENAVVYANETKALNAAHTAIQIAMQKLNENNGKKWAKDHNSSNPWITTIDGARTTLYIDYMHEASNYWDPDSLRLVSKAETIFEDSATTTKYEGQVTSVYLKAPFSNLVPEFESALTIATDQVAPFSAGGSASISGDAPSGSGCEDKPVMTIADQAGGSMDSTSYASEMNDIETTGSPKVKVDKNLNYQPTDELIARLEDSPDRVNVGKDYKDSLGTAHNPGVFFIEDGTNLTGKQSSGYGIIVVKSGAQMQYDGELKVAGNFEFNGLVIFENAYDFQGKGTPTVNGSVLIGNTEDYEDDIDVDISGNIHMQYDCRAEEYAQMAAADAVDQYKYTRVVTLQQTQSIKE</sequence>
<dbReference type="Proteomes" id="UP000479132">
    <property type="component" value="Unassembled WGS sequence"/>
</dbReference>
<organism evidence="1 2">
    <name type="scientific">Fodinibius halophilus</name>
    <dbReference type="NCBI Taxonomy" id="1736908"/>
    <lineage>
        <taxon>Bacteria</taxon>
        <taxon>Pseudomonadati</taxon>
        <taxon>Balneolota</taxon>
        <taxon>Balneolia</taxon>
        <taxon>Balneolales</taxon>
        <taxon>Balneolaceae</taxon>
        <taxon>Fodinibius</taxon>
    </lineage>
</organism>
<evidence type="ECO:0000313" key="2">
    <source>
        <dbReference type="Proteomes" id="UP000479132"/>
    </source>
</evidence>
<dbReference type="EMBL" id="JAALLS010000005">
    <property type="protein sequence ID" value="NGP87826.1"/>
    <property type="molecule type" value="Genomic_DNA"/>
</dbReference>
<reference evidence="1 2" key="1">
    <citation type="submission" date="2020-02" db="EMBL/GenBank/DDBJ databases">
        <title>Aliifodinibius halophilus 2W32, complete genome.</title>
        <authorList>
            <person name="Li Y."/>
            <person name="Wu S."/>
        </authorList>
    </citation>
    <scope>NUCLEOTIDE SEQUENCE [LARGE SCALE GENOMIC DNA]</scope>
    <source>
        <strain evidence="1 2">2W32</strain>
    </source>
</reference>
<dbReference type="RefSeq" id="WP_165266936.1">
    <property type="nucleotide sequence ID" value="NZ_JAALLS010000005.1"/>
</dbReference>
<name>A0A6M1SWA5_9BACT</name>
<accession>A0A6M1SWA5</accession>
<dbReference type="AlphaFoldDB" id="A0A6M1SWA5"/>
<gene>
    <name evidence="1" type="ORF">G3569_05640</name>
</gene>
<keyword evidence="2" id="KW-1185">Reference proteome</keyword>
<evidence type="ECO:0000313" key="1">
    <source>
        <dbReference type="EMBL" id="NGP87826.1"/>
    </source>
</evidence>
<protein>
    <submittedName>
        <fullName evidence="1">Uncharacterized protein</fullName>
    </submittedName>
</protein>
<comment type="caution">
    <text evidence="1">The sequence shown here is derived from an EMBL/GenBank/DDBJ whole genome shotgun (WGS) entry which is preliminary data.</text>
</comment>